<feature type="domain" description="Histidine kinase" evidence="9">
    <location>
        <begin position="91"/>
        <end position="290"/>
    </location>
</feature>
<evidence type="ECO:0000256" key="5">
    <source>
        <dbReference type="ARBA" id="ARBA00022741"/>
    </source>
</evidence>
<dbReference type="EMBL" id="VHLH01000013">
    <property type="protein sequence ID" value="TPW29011.1"/>
    <property type="molecule type" value="Genomic_DNA"/>
</dbReference>
<dbReference type="CDD" id="cd16917">
    <property type="entry name" value="HATPase_UhpB-NarQ-NarX-like"/>
    <property type="match status" value="1"/>
</dbReference>
<evidence type="ECO:0000256" key="7">
    <source>
        <dbReference type="ARBA" id="ARBA00022840"/>
    </source>
</evidence>
<evidence type="ECO:0000256" key="3">
    <source>
        <dbReference type="ARBA" id="ARBA00022553"/>
    </source>
</evidence>
<evidence type="ECO:0000256" key="8">
    <source>
        <dbReference type="ARBA" id="ARBA00023012"/>
    </source>
</evidence>
<dbReference type="PROSITE" id="PS50109">
    <property type="entry name" value="HIS_KIN"/>
    <property type="match status" value="1"/>
</dbReference>
<evidence type="ECO:0000313" key="10">
    <source>
        <dbReference type="EMBL" id="TPW29011.1"/>
    </source>
</evidence>
<dbReference type="InterPro" id="IPR003594">
    <property type="entry name" value="HATPase_dom"/>
</dbReference>
<dbReference type="Pfam" id="PF07730">
    <property type="entry name" value="HisKA_3"/>
    <property type="match status" value="1"/>
</dbReference>
<dbReference type="OrthoDB" id="9778496at2"/>
<evidence type="ECO:0000259" key="9">
    <source>
        <dbReference type="PROSITE" id="PS50109"/>
    </source>
</evidence>
<dbReference type="InterPro" id="IPR036890">
    <property type="entry name" value="HATPase_C_sf"/>
</dbReference>
<dbReference type="GO" id="GO:0046983">
    <property type="term" value="F:protein dimerization activity"/>
    <property type="evidence" value="ECO:0007669"/>
    <property type="project" value="InterPro"/>
</dbReference>
<dbReference type="Gene3D" id="3.30.565.10">
    <property type="entry name" value="Histidine kinase-like ATPase, C-terminal domain"/>
    <property type="match status" value="1"/>
</dbReference>
<evidence type="ECO:0000256" key="4">
    <source>
        <dbReference type="ARBA" id="ARBA00022679"/>
    </source>
</evidence>
<dbReference type="GO" id="GO:0005524">
    <property type="term" value="F:ATP binding"/>
    <property type="evidence" value="ECO:0007669"/>
    <property type="project" value="UniProtKB-KW"/>
</dbReference>
<protein>
    <recommendedName>
        <fullName evidence="2">histidine kinase</fullName>
        <ecNumber evidence="2">2.7.13.3</ecNumber>
    </recommendedName>
</protein>
<name>A0A506U7D4_9HYPH</name>
<dbReference type="SMART" id="SM00387">
    <property type="entry name" value="HATPase_c"/>
    <property type="match status" value="1"/>
</dbReference>
<evidence type="ECO:0000256" key="1">
    <source>
        <dbReference type="ARBA" id="ARBA00000085"/>
    </source>
</evidence>
<keyword evidence="8" id="KW-0902">Two-component regulatory system</keyword>
<dbReference type="InterPro" id="IPR011712">
    <property type="entry name" value="Sig_transdc_His_kin_sub3_dim/P"/>
</dbReference>
<reference evidence="10 11" key="1">
    <citation type="submission" date="2019-06" db="EMBL/GenBank/DDBJ databases">
        <authorList>
            <person name="Li M."/>
        </authorList>
    </citation>
    <scope>NUCLEOTIDE SEQUENCE [LARGE SCALE GENOMIC DNA]</scope>
    <source>
        <strain evidence="10 11">BGMRC6574</strain>
    </source>
</reference>
<dbReference type="Pfam" id="PF02518">
    <property type="entry name" value="HATPase_c"/>
    <property type="match status" value="1"/>
</dbReference>
<comment type="catalytic activity">
    <reaction evidence="1">
        <text>ATP + protein L-histidine = ADP + protein N-phospho-L-histidine.</text>
        <dbReference type="EC" id="2.7.13.3"/>
    </reaction>
</comment>
<evidence type="ECO:0000313" key="11">
    <source>
        <dbReference type="Proteomes" id="UP000320314"/>
    </source>
</evidence>
<keyword evidence="6" id="KW-0418">Kinase</keyword>
<accession>A0A506U7D4</accession>
<keyword evidence="7" id="KW-0067">ATP-binding</keyword>
<keyword evidence="5" id="KW-0547">Nucleotide-binding</keyword>
<keyword evidence="3" id="KW-0597">Phosphoprotein</keyword>
<keyword evidence="11" id="KW-1185">Reference proteome</keyword>
<organism evidence="10 11">
    <name type="scientific">Pararhizobium mangrovi</name>
    <dbReference type="NCBI Taxonomy" id="2590452"/>
    <lineage>
        <taxon>Bacteria</taxon>
        <taxon>Pseudomonadati</taxon>
        <taxon>Pseudomonadota</taxon>
        <taxon>Alphaproteobacteria</taxon>
        <taxon>Hyphomicrobiales</taxon>
        <taxon>Rhizobiaceae</taxon>
        <taxon>Rhizobium/Agrobacterium group</taxon>
        <taxon>Pararhizobium</taxon>
    </lineage>
</organism>
<dbReference type="PANTHER" id="PTHR24421:SF10">
    <property type="entry name" value="NITRATE_NITRITE SENSOR PROTEIN NARQ"/>
    <property type="match status" value="1"/>
</dbReference>
<dbReference type="EC" id="2.7.13.3" evidence="2"/>
<comment type="caution">
    <text evidence="10">The sequence shown here is derived from an EMBL/GenBank/DDBJ whole genome shotgun (WGS) entry which is preliminary data.</text>
</comment>
<dbReference type="GO" id="GO:0000155">
    <property type="term" value="F:phosphorelay sensor kinase activity"/>
    <property type="evidence" value="ECO:0007669"/>
    <property type="project" value="InterPro"/>
</dbReference>
<dbReference type="PANTHER" id="PTHR24421">
    <property type="entry name" value="NITRATE/NITRITE SENSOR PROTEIN NARX-RELATED"/>
    <property type="match status" value="1"/>
</dbReference>
<gene>
    <name evidence="10" type="ORF">FJU11_08505</name>
</gene>
<evidence type="ECO:0000256" key="2">
    <source>
        <dbReference type="ARBA" id="ARBA00012438"/>
    </source>
</evidence>
<dbReference type="AlphaFoldDB" id="A0A506U7D4"/>
<keyword evidence="4" id="KW-0808">Transferase</keyword>
<dbReference type="Proteomes" id="UP000320314">
    <property type="component" value="Unassembled WGS sequence"/>
</dbReference>
<proteinExistence type="predicted"/>
<dbReference type="InterPro" id="IPR050482">
    <property type="entry name" value="Sensor_HK_TwoCompSys"/>
</dbReference>
<dbReference type="Gene3D" id="1.20.5.1930">
    <property type="match status" value="1"/>
</dbReference>
<dbReference type="InterPro" id="IPR005467">
    <property type="entry name" value="His_kinase_dom"/>
</dbReference>
<evidence type="ECO:0000256" key="6">
    <source>
        <dbReference type="ARBA" id="ARBA00022777"/>
    </source>
</evidence>
<dbReference type="GO" id="GO:0016020">
    <property type="term" value="C:membrane"/>
    <property type="evidence" value="ECO:0007669"/>
    <property type="project" value="InterPro"/>
</dbReference>
<dbReference type="SUPFAM" id="SSF55874">
    <property type="entry name" value="ATPase domain of HSP90 chaperone/DNA topoisomerase II/histidine kinase"/>
    <property type="match status" value="1"/>
</dbReference>
<sequence>MEGLTVLGSFFSMRDDNSADDKLLLTLAASFHTTDVDDDYGRRRSASSSMGNIYSNISYRWGNEETDGPLDECVADEQAAPDTSLNQACARLARDLHDQAGQYLVAASFQLAAIERRVSDETLLSSLADLRSTLDRFSGEISDLARGRQLKVANRLNLHRLLLDLLKQWQKRTDITVLLDVDRSRCISITDRIAETIFRVVQEALTNVAKHASDASYVRISLSQKDDHIILAIEDDGPGLSDRPVVQRYRRAGSGLLGMRERAKEIGGQLRVFGELGKGTRLSFVFPAPTPKHEEG</sequence>